<dbReference type="AlphaFoldDB" id="A0A561VBW0"/>
<gene>
    <name evidence="2" type="ORF">FHU35_111732</name>
</gene>
<dbReference type="PANTHER" id="PTHR43792">
    <property type="entry name" value="GNAT FAMILY, PUTATIVE (AFU_ORTHOLOGUE AFUA_3G00765)-RELATED-RELATED"/>
    <property type="match status" value="1"/>
</dbReference>
<keyword evidence="3" id="KW-1185">Reference proteome</keyword>
<protein>
    <submittedName>
        <fullName evidence="2">RimJ/RimL family protein N-acetyltransferase</fullName>
    </submittedName>
</protein>
<keyword evidence="2" id="KW-0808">Transferase</keyword>
<reference evidence="2 3" key="1">
    <citation type="submission" date="2019-06" db="EMBL/GenBank/DDBJ databases">
        <title>Sequencing the genomes of 1000 actinobacteria strains.</title>
        <authorList>
            <person name="Klenk H.-P."/>
        </authorList>
    </citation>
    <scope>NUCLEOTIDE SEQUENCE [LARGE SCALE GENOMIC DNA]</scope>
    <source>
        <strain evidence="2 3">DSM 46699</strain>
    </source>
</reference>
<evidence type="ECO:0000313" key="3">
    <source>
        <dbReference type="Proteomes" id="UP000316184"/>
    </source>
</evidence>
<dbReference type="Proteomes" id="UP000316184">
    <property type="component" value="Unassembled WGS sequence"/>
</dbReference>
<dbReference type="InterPro" id="IPR000182">
    <property type="entry name" value="GNAT_dom"/>
</dbReference>
<dbReference type="InterPro" id="IPR016181">
    <property type="entry name" value="Acyl_CoA_acyltransferase"/>
</dbReference>
<evidence type="ECO:0000259" key="1">
    <source>
        <dbReference type="PROSITE" id="PS51186"/>
    </source>
</evidence>
<dbReference type="Gene3D" id="3.40.630.30">
    <property type="match status" value="1"/>
</dbReference>
<dbReference type="SUPFAM" id="SSF55729">
    <property type="entry name" value="Acyl-CoA N-acyltransferases (Nat)"/>
    <property type="match status" value="1"/>
</dbReference>
<name>A0A561VBW0_9PSEU</name>
<organism evidence="2 3">
    <name type="scientific">Saccharopolyspora dendranthemae</name>
    <dbReference type="NCBI Taxonomy" id="1181886"/>
    <lineage>
        <taxon>Bacteria</taxon>
        <taxon>Bacillati</taxon>
        <taxon>Actinomycetota</taxon>
        <taxon>Actinomycetes</taxon>
        <taxon>Pseudonocardiales</taxon>
        <taxon>Pseudonocardiaceae</taxon>
        <taxon>Saccharopolyspora</taxon>
    </lineage>
</organism>
<dbReference type="GO" id="GO:0016747">
    <property type="term" value="F:acyltransferase activity, transferring groups other than amino-acyl groups"/>
    <property type="evidence" value="ECO:0007669"/>
    <property type="project" value="InterPro"/>
</dbReference>
<evidence type="ECO:0000313" key="2">
    <source>
        <dbReference type="EMBL" id="TWG09100.1"/>
    </source>
</evidence>
<sequence length="178" mass="19822">MRPVSDPSEIRTRRLLLRRPLAADTEKFVEVHTSEQAHAFSGFGRRDRAESLRLLENFQLDWDTHGIGYWTVQAASTGEVLGFGGVRNALDEGQKVLNLYFRFLPIAWGHGYAPEMGHAAVRWAHRNRPDLPVVIATAVSNVPAIRVAEKLGFARALERTHEGVAEVLFRSSAPGPLT</sequence>
<accession>A0A561VBW0</accession>
<dbReference type="InterPro" id="IPR051531">
    <property type="entry name" value="N-acetyltransferase"/>
</dbReference>
<dbReference type="PANTHER" id="PTHR43792:SF1">
    <property type="entry name" value="N-ACETYLTRANSFERASE DOMAIN-CONTAINING PROTEIN"/>
    <property type="match status" value="1"/>
</dbReference>
<dbReference type="PROSITE" id="PS51186">
    <property type="entry name" value="GNAT"/>
    <property type="match status" value="1"/>
</dbReference>
<comment type="caution">
    <text evidence="2">The sequence shown here is derived from an EMBL/GenBank/DDBJ whole genome shotgun (WGS) entry which is preliminary data.</text>
</comment>
<dbReference type="EMBL" id="VIWX01000001">
    <property type="protein sequence ID" value="TWG09100.1"/>
    <property type="molecule type" value="Genomic_DNA"/>
</dbReference>
<dbReference type="Pfam" id="PF13302">
    <property type="entry name" value="Acetyltransf_3"/>
    <property type="match status" value="1"/>
</dbReference>
<feature type="domain" description="N-acetyltransferase" evidence="1">
    <location>
        <begin position="15"/>
        <end position="174"/>
    </location>
</feature>
<proteinExistence type="predicted"/>